<proteinExistence type="inferred from homology"/>
<dbReference type="EMBL" id="QPID01000014">
    <property type="protein sequence ID" value="RCU43779.1"/>
    <property type="molecule type" value="Genomic_DNA"/>
</dbReference>
<evidence type="ECO:0000256" key="2">
    <source>
        <dbReference type="ARBA" id="ARBA00022487"/>
    </source>
</evidence>
<dbReference type="Gene3D" id="3.40.50.1820">
    <property type="entry name" value="alpha/beta hydrolase"/>
    <property type="match status" value="1"/>
</dbReference>
<dbReference type="OrthoDB" id="332676at2"/>
<keyword evidence="3 6" id="KW-0378">Hydrolase</keyword>
<dbReference type="Proteomes" id="UP000252558">
    <property type="component" value="Unassembled WGS sequence"/>
</dbReference>
<evidence type="ECO:0000256" key="3">
    <source>
        <dbReference type="ARBA" id="ARBA00022801"/>
    </source>
</evidence>
<evidence type="ECO:0000256" key="1">
    <source>
        <dbReference type="ARBA" id="ARBA00010884"/>
    </source>
</evidence>
<comment type="similarity">
    <text evidence="1">Belongs to the AB hydrolase superfamily. AB hydrolase 4 family.</text>
</comment>
<protein>
    <submittedName>
        <fullName evidence="6">Hydrolase</fullName>
    </submittedName>
</protein>
<gene>
    <name evidence="6" type="ORF">DU002_18025</name>
</gene>
<keyword evidence="2" id="KW-0719">Serine esterase</keyword>
<sequence>MIAPFNPPWWLKNPHLQTILPTLLRRKKLVNTWRERWELEDGDFIDLDWLSRTTASKQPIVVLLHGLEGSVNSPYAQGMLQAIKHQGWQGVLMHFRGCSGEPNRLPRAYHSGEIGDISALIDKLQLAHPDSPLLAVGYSLGANVLIRYQGEKGKSSPLCAACAISPPLDLAACADRIGQGLSRIYQRHLLSRMRKNVQRKLTNSKLRAQMELNQQQIAELRTFWQFDQHITAPLHGFSGVDDYYQRMSGLRFITQIKRPTLLIHAADDPFMTSAVIPKQQQLPPSLQYELYANGGHVGFLDGGLPWRPSYWLERRVPQFFHSQLETQ</sequence>
<dbReference type="PANTHER" id="PTHR10794:SF94">
    <property type="entry name" value="ESTERASE YHET-RELATED"/>
    <property type="match status" value="1"/>
</dbReference>
<evidence type="ECO:0000256" key="4">
    <source>
        <dbReference type="PIRSR" id="PIRSR005211-1"/>
    </source>
</evidence>
<dbReference type="SUPFAM" id="SSF53474">
    <property type="entry name" value="alpha/beta-Hydrolases"/>
    <property type="match status" value="1"/>
</dbReference>
<organism evidence="6 7">
    <name type="scientific">Corallincola holothuriorum</name>
    <dbReference type="NCBI Taxonomy" id="2282215"/>
    <lineage>
        <taxon>Bacteria</taxon>
        <taxon>Pseudomonadati</taxon>
        <taxon>Pseudomonadota</taxon>
        <taxon>Gammaproteobacteria</taxon>
        <taxon>Alteromonadales</taxon>
        <taxon>Psychromonadaceae</taxon>
        <taxon>Corallincola</taxon>
    </lineage>
</organism>
<feature type="active site" description="Charge relay system" evidence="4">
    <location>
        <position position="296"/>
    </location>
</feature>
<dbReference type="RefSeq" id="WP_114339849.1">
    <property type="nucleotide sequence ID" value="NZ_QPID01000014.1"/>
</dbReference>
<dbReference type="PIRSF" id="PIRSF005211">
    <property type="entry name" value="Ab_hydro_YheT"/>
    <property type="match status" value="1"/>
</dbReference>
<dbReference type="InterPro" id="IPR029058">
    <property type="entry name" value="AB_hydrolase_fold"/>
</dbReference>
<dbReference type="NCBIfam" id="NF008218">
    <property type="entry name" value="PRK10985.1"/>
    <property type="match status" value="1"/>
</dbReference>
<dbReference type="PROSITE" id="PS01133">
    <property type="entry name" value="UPF0017"/>
    <property type="match status" value="1"/>
</dbReference>
<dbReference type="GO" id="GO:0047372">
    <property type="term" value="F:monoacylglycerol lipase activity"/>
    <property type="evidence" value="ECO:0007669"/>
    <property type="project" value="TreeGrafter"/>
</dbReference>
<comment type="caution">
    <text evidence="6">The sequence shown here is derived from an EMBL/GenBank/DDBJ whole genome shotgun (WGS) entry which is preliminary data.</text>
</comment>
<evidence type="ECO:0000259" key="5">
    <source>
        <dbReference type="Pfam" id="PF00561"/>
    </source>
</evidence>
<accession>A0A368N3D0</accession>
<dbReference type="PANTHER" id="PTHR10794">
    <property type="entry name" value="ABHYDROLASE DOMAIN-CONTAINING PROTEIN"/>
    <property type="match status" value="1"/>
</dbReference>
<dbReference type="InterPro" id="IPR050960">
    <property type="entry name" value="AB_hydrolase_4_sf"/>
</dbReference>
<dbReference type="AlphaFoldDB" id="A0A368N3D0"/>
<reference evidence="6 7" key="1">
    <citation type="submission" date="2018-07" db="EMBL/GenBank/DDBJ databases">
        <title>Corallincola holothuriorum sp. nov., a new facultative anaerobe isolated from sea cucumber Apostichopus japonicus.</title>
        <authorList>
            <person name="Xia H."/>
        </authorList>
    </citation>
    <scope>NUCLEOTIDE SEQUENCE [LARGE SCALE GENOMIC DNA]</scope>
    <source>
        <strain evidence="6 7">C4</strain>
    </source>
</reference>
<name>A0A368N3D0_9GAMM</name>
<dbReference type="Pfam" id="PF00561">
    <property type="entry name" value="Abhydrolase_1"/>
    <property type="match status" value="1"/>
</dbReference>
<evidence type="ECO:0000313" key="6">
    <source>
        <dbReference type="EMBL" id="RCU43779.1"/>
    </source>
</evidence>
<dbReference type="InterPro" id="IPR000952">
    <property type="entry name" value="AB_hydrolase_4_CS"/>
</dbReference>
<dbReference type="InterPro" id="IPR012020">
    <property type="entry name" value="ABHD4"/>
</dbReference>
<keyword evidence="7" id="KW-1185">Reference proteome</keyword>
<feature type="active site" description="Charge relay system" evidence="4">
    <location>
        <position position="139"/>
    </location>
</feature>
<feature type="domain" description="AB hydrolase-1" evidence="5">
    <location>
        <begin position="59"/>
        <end position="302"/>
    </location>
</feature>
<evidence type="ECO:0000313" key="7">
    <source>
        <dbReference type="Proteomes" id="UP000252558"/>
    </source>
</evidence>
<dbReference type="GO" id="GO:0034338">
    <property type="term" value="F:short-chain carboxylesterase activity"/>
    <property type="evidence" value="ECO:0007669"/>
    <property type="project" value="TreeGrafter"/>
</dbReference>
<dbReference type="InterPro" id="IPR000073">
    <property type="entry name" value="AB_hydrolase_1"/>
</dbReference>
<feature type="active site" description="Charge relay system" evidence="4">
    <location>
        <position position="268"/>
    </location>
</feature>